<dbReference type="InterPro" id="IPR005821">
    <property type="entry name" value="Ion_trans_dom"/>
</dbReference>
<keyword evidence="2" id="KW-0813">Transport</keyword>
<dbReference type="VEuPathDB" id="FungiDB:PYU1_G000056"/>
<comment type="subcellular location">
    <subcellularLocation>
        <location evidence="1 13">Membrane</location>
        <topology evidence="1 13">Multi-pass membrane protein</topology>
    </subcellularLocation>
</comment>
<dbReference type="InParanoid" id="K3W515"/>
<keyword evidence="6 15" id="KW-1133">Transmembrane helix</keyword>
<dbReference type="GO" id="GO:0046872">
    <property type="term" value="F:metal ion binding"/>
    <property type="evidence" value="ECO:0007669"/>
    <property type="project" value="UniProtKB-KW"/>
</dbReference>
<dbReference type="InterPro" id="IPR002077">
    <property type="entry name" value="VDCCAlpha1"/>
</dbReference>
<dbReference type="Gene3D" id="1.20.120.350">
    <property type="entry name" value="Voltage-gated potassium channels. Chain C"/>
    <property type="match status" value="4"/>
</dbReference>
<keyword evidence="11 13" id="KW-0106">Calcium</keyword>
<feature type="transmembrane region" description="Helical" evidence="15">
    <location>
        <begin position="1283"/>
        <end position="1310"/>
    </location>
</feature>
<dbReference type="STRING" id="431595.K3W515"/>
<keyword evidence="13" id="KW-0107">Calcium channel</keyword>
<feature type="transmembrane region" description="Helical" evidence="15">
    <location>
        <begin position="928"/>
        <end position="947"/>
    </location>
</feature>
<keyword evidence="5 13" id="KW-0851">Voltage-gated channel</keyword>
<dbReference type="GO" id="GO:0005248">
    <property type="term" value="F:voltage-gated sodium channel activity"/>
    <property type="evidence" value="ECO:0007669"/>
    <property type="project" value="TreeGrafter"/>
</dbReference>
<evidence type="ECO:0000313" key="18">
    <source>
        <dbReference type="EnsemblProtists" id="PYU1_T000056"/>
    </source>
</evidence>
<dbReference type="PANTHER" id="PTHR10037:SF62">
    <property type="entry name" value="SODIUM CHANNEL PROTEIN 60E"/>
    <property type="match status" value="1"/>
</dbReference>
<feature type="transmembrane region" description="Helical" evidence="15">
    <location>
        <begin position="1443"/>
        <end position="1466"/>
    </location>
</feature>
<evidence type="ECO:0000259" key="16">
    <source>
        <dbReference type="Pfam" id="PF00520"/>
    </source>
</evidence>
<dbReference type="FunFam" id="1.20.120.350:FF:000009">
    <property type="entry name" value="Voltage-dependent T-type calcium channel subunit alpha"/>
    <property type="match status" value="1"/>
</dbReference>
<evidence type="ECO:0000256" key="13">
    <source>
        <dbReference type="RuleBase" id="RU003808"/>
    </source>
</evidence>
<dbReference type="EMBL" id="GL376636">
    <property type="status" value="NOT_ANNOTATED_CDS"/>
    <property type="molecule type" value="Genomic_DNA"/>
</dbReference>
<evidence type="ECO:0000256" key="11">
    <source>
        <dbReference type="PIRSR" id="PIRSR602077-1"/>
    </source>
</evidence>
<evidence type="ECO:0000256" key="10">
    <source>
        <dbReference type="ARBA" id="ARBA00023303"/>
    </source>
</evidence>
<evidence type="ECO:0008006" key="20">
    <source>
        <dbReference type="Google" id="ProtNLM"/>
    </source>
</evidence>
<evidence type="ECO:0000313" key="19">
    <source>
        <dbReference type="Proteomes" id="UP000019132"/>
    </source>
</evidence>
<feature type="transmembrane region" description="Helical" evidence="15">
    <location>
        <begin position="1249"/>
        <end position="1271"/>
    </location>
</feature>
<dbReference type="Pfam" id="PF00520">
    <property type="entry name" value="Ion_trans"/>
    <property type="match status" value="4"/>
</dbReference>
<evidence type="ECO:0000256" key="2">
    <source>
        <dbReference type="ARBA" id="ARBA00022448"/>
    </source>
</evidence>
<feature type="transmembrane region" description="Helical" evidence="15">
    <location>
        <begin position="21"/>
        <end position="39"/>
    </location>
</feature>
<dbReference type="InterPro" id="IPR043203">
    <property type="entry name" value="VGCC_Ca_Na"/>
</dbReference>
<keyword evidence="10" id="KW-0407">Ion channel</keyword>
<evidence type="ECO:0000256" key="6">
    <source>
        <dbReference type="ARBA" id="ARBA00022989"/>
    </source>
</evidence>
<feature type="domain" description="Ion transport" evidence="16">
    <location>
        <begin position="18"/>
        <end position="390"/>
    </location>
</feature>
<dbReference type="eggNOG" id="KOG2301">
    <property type="taxonomic scope" value="Eukaryota"/>
</dbReference>
<feature type="transmembrane region" description="Helical" evidence="15">
    <location>
        <begin position="333"/>
        <end position="354"/>
    </location>
</feature>
<name>K3W515_GLOUD</name>
<dbReference type="GO" id="GO:0005245">
    <property type="term" value="F:voltage-gated calcium channel activity"/>
    <property type="evidence" value="ECO:0007669"/>
    <property type="project" value="InterPro"/>
</dbReference>
<dbReference type="InterPro" id="IPR027359">
    <property type="entry name" value="Volt_channel_dom_sf"/>
</dbReference>
<feature type="transmembrane region" description="Helical" evidence="15">
    <location>
        <begin position="110"/>
        <end position="128"/>
    </location>
</feature>
<evidence type="ECO:0000256" key="4">
    <source>
        <dbReference type="ARBA" id="ARBA00022737"/>
    </source>
</evidence>
<feature type="transmembrane region" description="Helical" evidence="15">
    <location>
        <begin position="1134"/>
        <end position="1158"/>
    </location>
</feature>
<feature type="transmembrane region" description="Helical" evidence="15">
    <location>
        <begin position="432"/>
        <end position="453"/>
    </location>
</feature>
<feature type="domain" description="Ion transport" evidence="16">
    <location>
        <begin position="430"/>
        <end position="682"/>
    </location>
</feature>
<dbReference type="HOGENOM" id="CLU_000540_5_3_1"/>
<evidence type="ECO:0000256" key="5">
    <source>
        <dbReference type="ARBA" id="ARBA00022882"/>
    </source>
</evidence>
<feature type="transmembrane region" description="Helical" evidence="15">
    <location>
        <begin position="165"/>
        <end position="188"/>
    </location>
</feature>
<feature type="transmembrane region" description="Helical" evidence="15">
    <location>
        <begin position="895"/>
        <end position="916"/>
    </location>
</feature>
<accession>K3W515</accession>
<feature type="transmembrane region" description="Helical" evidence="15">
    <location>
        <begin position="646"/>
        <end position="673"/>
    </location>
</feature>
<feature type="transmembrane region" description="Helical" evidence="15">
    <location>
        <begin position="552"/>
        <end position="580"/>
    </location>
</feature>
<feature type="transmembrane region" description="Helical" evidence="15">
    <location>
        <begin position="991"/>
        <end position="1013"/>
    </location>
</feature>
<feature type="transmembrane region" description="Helical" evidence="15">
    <location>
        <begin position="78"/>
        <end position="98"/>
    </location>
</feature>
<keyword evidence="4" id="KW-0677">Repeat</keyword>
<feature type="domain" description="Voltage-dependent L-type calcium channel IQ-associated" evidence="17">
    <location>
        <begin position="1487"/>
        <end position="1541"/>
    </location>
</feature>
<evidence type="ECO:0000256" key="12">
    <source>
        <dbReference type="PIRSR" id="PIRSR602077-3"/>
    </source>
</evidence>
<dbReference type="Pfam" id="PF16905">
    <property type="entry name" value="GPHH"/>
    <property type="match status" value="1"/>
</dbReference>
<keyword evidence="19" id="KW-1185">Reference proteome</keyword>
<evidence type="ECO:0000256" key="14">
    <source>
        <dbReference type="SAM" id="MobiDB-lite"/>
    </source>
</evidence>
<dbReference type="PRINTS" id="PR00167">
    <property type="entry name" value="CACHANNEL"/>
</dbReference>
<dbReference type="CDD" id="cd13433">
    <property type="entry name" value="Na_channel_gate"/>
    <property type="match status" value="1"/>
</dbReference>
<dbReference type="SUPFAM" id="SSF81324">
    <property type="entry name" value="Voltage-gated potassium channels"/>
    <property type="match status" value="4"/>
</dbReference>
<evidence type="ECO:0000256" key="9">
    <source>
        <dbReference type="ARBA" id="ARBA00023180"/>
    </source>
</evidence>
<evidence type="ECO:0000256" key="3">
    <source>
        <dbReference type="ARBA" id="ARBA00022692"/>
    </source>
</evidence>
<proteinExistence type="inferred from homology"/>
<keyword evidence="11" id="KW-0479">Metal-binding</keyword>
<keyword evidence="13" id="KW-0109">Calcium transport</keyword>
<keyword evidence="9 12" id="KW-0325">Glycoprotein</keyword>
<feature type="region of interest" description="Disordered" evidence="14">
    <location>
        <begin position="776"/>
        <end position="820"/>
    </location>
</feature>
<feature type="domain" description="Ion transport" evidence="16">
    <location>
        <begin position="855"/>
        <end position="1166"/>
    </location>
</feature>
<dbReference type="GO" id="GO:0005891">
    <property type="term" value="C:voltage-gated calcium channel complex"/>
    <property type="evidence" value="ECO:0007669"/>
    <property type="project" value="InterPro"/>
</dbReference>
<feature type="transmembrane region" description="Helical" evidence="15">
    <location>
        <begin position="1331"/>
        <end position="1357"/>
    </location>
</feature>
<organism evidence="18 19">
    <name type="scientific">Globisporangium ultimum (strain ATCC 200006 / CBS 805.95 / DAOM BR144)</name>
    <name type="common">Pythium ultimum</name>
    <dbReference type="NCBI Taxonomy" id="431595"/>
    <lineage>
        <taxon>Eukaryota</taxon>
        <taxon>Sar</taxon>
        <taxon>Stramenopiles</taxon>
        <taxon>Oomycota</taxon>
        <taxon>Peronosporomycetes</taxon>
        <taxon>Pythiales</taxon>
        <taxon>Pythiaceae</taxon>
        <taxon>Globisporangium</taxon>
    </lineage>
</organism>
<comment type="similarity">
    <text evidence="13">Belongs to the calcium channel alpha-1 subunit (TC 1.A.1.11) family.</text>
</comment>
<protein>
    <recommendedName>
        <fullName evidence="20">EF-hand domain-containing protein</fullName>
    </recommendedName>
</protein>
<reference evidence="19" key="2">
    <citation type="submission" date="2010-04" db="EMBL/GenBank/DDBJ databases">
        <authorList>
            <person name="Buell R."/>
            <person name="Hamilton J."/>
            <person name="Hostetler J."/>
        </authorList>
    </citation>
    <scope>NUCLEOTIDE SEQUENCE [LARGE SCALE GENOMIC DNA]</scope>
    <source>
        <strain evidence="19">DAOM:BR144</strain>
    </source>
</reference>
<dbReference type="InterPro" id="IPR031649">
    <property type="entry name" value="GPHH_dom"/>
</dbReference>
<evidence type="ECO:0000256" key="15">
    <source>
        <dbReference type="SAM" id="Phobius"/>
    </source>
</evidence>
<feature type="transmembrane region" description="Helical" evidence="15">
    <location>
        <begin position="857"/>
        <end position="875"/>
    </location>
</feature>
<feature type="transmembrane region" description="Helical" evidence="15">
    <location>
        <begin position="465"/>
        <end position="487"/>
    </location>
</feature>
<keyword evidence="8 15" id="KW-0472">Membrane</keyword>
<reference evidence="18" key="3">
    <citation type="submission" date="2015-02" db="UniProtKB">
        <authorList>
            <consortium name="EnsemblProtists"/>
        </authorList>
    </citation>
    <scope>IDENTIFICATION</scope>
    <source>
        <strain evidence="18">DAOM BR144</strain>
    </source>
</reference>
<evidence type="ECO:0000256" key="1">
    <source>
        <dbReference type="ARBA" id="ARBA00004141"/>
    </source>
</evidence>
<dbReference type="Gene3D" id="1.10.238.10">
    <property type="entry name" value="EF-hand"/>
    <property type="match status" value="1"/>
</dbReference>
<feature type="compositionally biased region" description="Polar residues" evidence="14">
    <location>
        <begin position="783"/>
        <end position="797"/>
    </location>
</feature>
<feature type="domain" description="Ion transport" evidence="16">
    <location>
        <begin position="1216"/>
        <end position="1475"/>
    </location>
</feature>
<sequence>MLSRKNGFRKWFIHVASHKHFEIVIVIAIIANSVILGLSDFTVVDSDLNPASSGLRYQNGVMVSAHSYRNRLLELSEVPFTTIFTAECVIKIIAMGFISGKGSYLRDSWNLLDFVVVISSIVASLPGMPNVSAIRTIRVLRPLRSLSVIPGMRRLITALLKALPALGNVVILQIFVFFIFGILGIQLFGGGMNRRCRLTEFPVKLPPNNTGSTVEWPIPDEYLTQVLANPDDFRCLDVPVLEYHDNRTSMFTKETSPWNKPQDCFWPVDDSDQQLCAAPGQSGNHQCSSETTCGSNYDAFGNARFKYHKAMDYALYDVDLNWGYTQFDDIGGAFLTIFQSITQEGWTLIMYMVMDSSQPVIGSLFFVVLIIFASFFVMNLTLAVITEKFSIDDDGSGPTAAEKKEMLLKTEAARLSIKPRLPWLFKIVSHPYFSNLVMLVILGNTVVLALDHYPMPPQLDSDLEIVNFGLSCFFILEMIIKLIGLGLRQYSRDRFNVFDAFIVTTGVLELIASPPSFLSDNPPKKGAVSALRSLRLFRIFKLARDWRDLRELLAMIVGAVASIGNFGVLLFLFIYIYALVGLQFFANTMRYDSEGYAMPMHDVSFWTGEVPRNNFDTLLWSMVTVFQVITGENWNNIMYDTMRGNGMVACIYFISLVIFGNFVLMNLFLALLLDNFSLDDEDEEKVKKKQEDMKILAQKMSSMKVAPLPADEKRRSRLSFRESVNTLEHPFADTKAIFEDDEDEEENVHNVDLDQLSKELDPRAYLPPKSKIAKFDIIKPPDSKQSNPSVRAPSKNQVVEMDSMPPKQESKLAINNADDSPSEDPFLLLPPKGRTLFLFSEKTWLRRVSYRLISHPLFDKTILVLIVLSSISLAVDNPLYDPASDLSKFLKRMDNAFAIIFCAEMVVKIIALGLVINKDAYLRNSWNILDCGIVVTSMIMLIAESSGGGKKGLKSLRSLRGLRTFRPLRMISRRPGLKLVVNALIESIPRVVNVLLVCMMFFFIFSIVAVNYLKGTFYSCQGDVFNGLSPDQQSFLVSPVTWDNTTAEQQSWFANTTCTGFTTSTVSKITSRYICGCWGAEWGKVMAENFDHVGKAMLTFYEISTTEGWSDVMMAAIDSTEIDMQPIRDNNENWAYFFLTFIMVGHFFAVNLFVGVIIDNFNRMKAALGGDFMLTPEQRKWIEAQKAARRVGPIRIIKPPKHPTRRMFFDLVKNPKFEWAIMGCIIVNTLLMATQYFGEATIQLTVVNILNEIFAAVFALEAAMKLIAFGWEYFNENWNRFDFFVVCGTFGSVLIEAITGTSVRSIAMLVRVFRVTRIIRLVKASKSIRQILLTLYIALPGLSNVASILFLMLFIYATMGVQMFAKVAFSDNIDSHANFQDFFTAVLFLFRAATGEAWDYCMHDLASRTDGCVDDPDYDPNMCGFNNFEGCIPLNGCGNSLAFVYFCSFTLLVTYVMLNLTIAVILESFSQSQEDDEALIEPELLEEFQFKWADIDKKARGLVRVTKLMTLVSILDPPLGKHGVNLSKFDFLRYMRGLDVPLYEGETVHFKDVLLSMAREMVKESLAESGDPNEISQIAPPAEEEYDVPPMDFYAQEYFAVVLIQRSVAAWLRIKRELEKQYMEEYKNKIKKPSGRPKKVRDARVYTIG</sequence>
<feature type="transmembrane region" description="Helical" evidence="15">
    <location>
        <begin position="1217"/>
        <end position="1237"/>
    </location>
</feature>
<keyword evidence="7" id="KW-0406">Ion transport</keyword>
<evidence type="ECO:0000259" key="17">
    <source>
        <dbReference type="Pfam" id="PF16905"/>
    </source>
</evidence>
<keyword evidence="3 15" id="KW-0812">Transmembrane</keyword>
<evidence type="ECO:0000256" key="8">
    <source>
        <dbReference type="ARBA" id="ARBA00023136"/>
    </source>
</evidence>
<dbReference type="Proteomes" id="UP000019132">
    <property type="component" value="Unassembled WGS sequence"/>
</dbReference>
<reference evidence="19" key="1">
    <citation type="journal article" date="2010" name="Genome Biol.">
        <title>Genome sequence of the necrotrophic plant pathogen Pythium ultimum reveals original pathogenicity mechanisms and effector repertoire.</title>
        <authorList>
            <person name="Levesque C.A."/>
            <person name="Brouwer H."/>
            <person name="Cano L."/>
            <person name="Hamilton J.P."/>
            <person name="Holt C."/>
            <person name="Huitema E."/>
            <person name="Raffaele S."/>
            <person name="Robideau G.P."/>
            <person name="Thines M."/>
            <person name="Win J."/>
            <person name="Zerillo M.M."/>
            <person name="Beakes G.W."/>
            <person name="Boore J.L."/>
            <person name="Busam D."/>
            <person name="Dumas B."/>
            <person name="Ferriera S."/>
            <person name="Fuerstenberg S.I."/>
            <person name="Gachon C.M."/>
            <person name="Gaulin E."/>
            <person name="Govers F."/>
            <person name="Grenville-Briggs L."/>
            <person name="Horner N."/>
            <person name="Hostetler J."/>
            <person name="Jiang R.H."/>
            <person name="Johnson J."/>
            <person name="Krajaejun T."/>
            <person name="Lin H."/>
            <person name="Meijer H.J."/>
            <person name="Moore B."/>
            <person name="Morris P."/>
            <person name="Phuntmart V."/>
            <person name="Puiu D."/>
            <person name="Shetty J."/>
            <person name="Stajich J.E."/>
            <person name="Tripathy S."/>
            <person name="Wawra S."/>
            <person name="van West P."/>
            <person name="Whitty B.R."/>
            <person name="Coutinho P.M."/>
            <person name="Henrissat B."/>
            <person name="Martin F."/>
            <person name="Thomas P.D."/>
            <person name="Tyler B.M."/>
            <person name="De Vries R.P."/>
            <person name="Kamoun S."/>
            <person name="Yandell M."/>
            <person name="Tisserat N."/>
            <person name="Buell C.R."/>
        </authorList>
    </citation>
    <scope>NUCLEOTIDE SEQUENCE</scope>
    <source>
        <strain evidence="19">DAOM:BR144</strain>
    </source>
</reference>
<dbReference type="EnsemblProtists" id="PYU1_T000056">
    <property type="protein sequence ID" value="PYU1_T000056"/>
    <property type="gene ID" value="PYU1_G000056"/>
</dbReference>
<dbReference type="Gene3D" id="1.10.287.70">
    <property type="match status" value="4"/>
</dbReference>
<dbReference type="InterPro" id="IPR044564">
    <property type="entry name" value="Na_chnl_inactivation_gate"/>
</dbReference>
<feature type="binding site" evidence="11">
    <location>
        <position position="1107"/>
    </location>
    <ligand>
        <name>Ca(2+)</name>
        <dbReference type="ChEBI" id="CHEBI:29108"/>
    </ligand>
</feature>
<feature type="transmembrane region" description="Helical" evidence="15">
    <location>
        <begin position="360"/>
        <end position="385"/>
    </location>
</feature>
<evidence type="ECO:0000256" key="7">
    <source>
        <dbReference type="ARBA" id="ARBA00023065"/>
    </source>
</evidence>
<feature type="glycosylation site" description="N-linked (GlcNAc...) asparagine" evidence="12">
    <location>
        <position position="208"/>
    </location>
</feature>
<feature type="binding site" evidence="11">
    <location>
        <position position="632"/>
    </location>
    <ligand>
        <name>Ca(2+)</name>
        <dbReference type="ChEBI" id="CHEBI:29108"/>
    </ligand>
</feature>
<dbReference type="PANTHER" id="PTHR10037">
    <property type="entry name" value="VOLTAGE-GATED CATION CHANNEL CALCIUM AND SODIUM"/>
    <property type="match status" value="1"/>
</dbReference>
<dbReference type="OMA" id="QFMASAI"/>
<dbReference type="GO" id="GO:0001518">
    <property type="term" value="C:voltage-gated sodium channel complex"/>
    <property type="evidence" value="ECO:0007669"/>
    <property type="project" value="TreeGrafter"/>
</dbReference>